<name>A0A6J1D6S8_MOMCH</name>
<feature type="transmembrane region" description="Helical" evidence="1">
    <location>
        <begin position="7"/>
        <end position="28"/>
    </location>
</feature>
<keyword evidence="1" id="KW-0812">Transmembrane</keyword>
<reference evidence="3" key="1">
    <citation type="submission" date="2025-08" db="UniProtKB">
        <authorList>
            <consortium name="RefSeq"/>
        </authorList>
    </citation>
    <scope>IDENTIFICATION</scope>
    <source>
        <strain evidence="3">OHB3-1</strain>
    </source>
</reference>
<dbReference type="RefSeq" id="XP_022149438.1">
    <property type="nucleotide sequence ID" value="XM_022293746.1"/>
</dbReference>
<protein>
    <submittedName>
        <fullName evidence="3">Uncharacterized protein LOC111017867</fullName>
    </submittedName>
</protein>
<evidence type="ECO:0000313" key="2">
    <source>
        <dbReference type="Proteomes" id="UP000504603"/>
    </source>
</evidence>
<keyword evidence="1" id="KW-0472">Membrane</keyword>
<dbReference type="InterPro" id="IPR057394">
    <property type="entry name" value="PIGBOS1"/>
</dbReference>
<proteinExistence type="predicted"/>
<keyword evidence="1" id="KW-1133">Transmembrane helix</keyword>
<dbReference type="Proteomes" id="UP000504603">
    <property type="component" value="Unplaced"/>
</dbReference>
<keyword evidence="2" id="KW-1185">Reference proteome</keyword>
<evidence type="ECO:0000313" key="3">
    <source>
        <dbReference type="RefSeq" id="XP_022149438.1"/>
    </source>
</evidence>
<evidence type="ECO:0000256" key="1">
    <source>
        <dbReference type="SAM" id="Phobius"/>
    </source>
</evidence>
<accession>A0A6J1D6S8</accession>
<dbReference type="GeneID" id="111017867"/>
<gene>
    <name evidence="3" type="primary">LOC111017867</name>
</gene>
<sequence length="98" mass="11187">MFGRSRFLSFPMVIGAVIIGVVSGKAIFGPPLDEYWKKKLEEEATAKKTGTSSSQHRLRHRRRSNFILAQACMQKKSLPSFRCKRSLVFDNLPDRKDS</sequence>
<dbReference type="AlphaFoldDB" id="A0A6J1D6S8"/>
<dbReference type="KEGG" id="mcha:111017867"/>
<dbReference type="OrthoDB" id="1910973at2759"/>
<dbReference type="PANTHER" id="PTHR36815:SF1">
    <property type="entry name" value="OS03G0675700 PROTEIN"/>
    <property type="match status" value="1"/>
</dbReference>
<organism evidence="2 3">
    <name type="scientific">Momordica charantia</name>
    <name type="common">Bitter gourd</name>
    <name type="synonym">Balsam pear</name>
    <dbReference type="NCBI Taxonomy" id="3673"/>
    <lineage>
        <taxon>Eukaryota</taxon>
        <taxon>Viridiplantae</taxon>
        <taxon>Streptophyta</taxon>
        <taxon>Embryophyta</taxon>
        <taxon>Tracheophyta</taxon>
        <taxon>Spermatophyta</taxon>
        <taxon>Magnoliopsida</taxon>
        <taxon>eudicotyledons</taxon>
        <taxon>Gunneridae</taxon>
        <taxon>Pentapetalae</taxon>
        <taxon>rosids</taxon>
        <taxon>fabids</taxon>
        <taxon>Cucurbitales</taxon>
        <taxon>Cucurbitaceae</taxon>
        <taxon>Momordiceae</taxon>
        <taxon>Momordica</taxon>
    </lineage>
</organism>
<dbReference type="Pfam" id="PF23670">
    <property type="entry name" value="PIGBOS1"/>
    <property type="match status" value="1"/>
</dbReference>
<dbReference type="PANTHER" id="PTHR36815">
    <property type="entry name" value="BNAC03G48760D PROTEIN"/>
    <property type="match status" value="1"/>
</dbReference>